<name>A0ABU1MZ54_9CAUL</name>
<dbReference type="RefSeq" id="WP_310031183.1">
    <property type="nucleotide sequence ID" value="NZ_JAVDRL010000005.1"/>
</dbReference>
<keyword evidence="5 11" id="KW-0812">Transmembrane</keyword>
<evidence type="ECO:0000313" key="13">
    <source>
        <dbReference type="EMBL" id="MDR6531322.1"/>
    </source>
</evidence>
<dbReference type="InterPro" id="IPR001478">
    <property type="entry name" value="PDZ"/>
</dbReference>
<sequence length="394" mass="42731">MTGLLAFVFVLSVVVTVHELGHFWAARACGVAIDCFSIGFGPKIVAWRDKTGVEWRIASIPLGGYVRFSGDDNAASVPDGGDLAVLKREIASREGEAAVSRYYHFKPVWQRAIIAVAGPVANFLLAIAVFAVFMVTLGEYRHPATIETVPANSPAAAAGFRPGDLITKADGRRIKTFEELKGYVMLRARLPIDFTVERGDQTLHLVATPVQVEVVDKINGRMKIGQLGIGNTSRPYHYRSSIWRAVPDATVQVWDQISTIGFYLGRLVTGQISADQISGVIGIGHAVGAMASATTADAPDIQTLLLRFFVGQMIMVATLSVSIGFMNLLPIPVLDGGHLLMYAYEAIAKRPLKAEFQAAGFRAGLALILGFMLFAAWNDLHRYDVFKFIGGLFS</sequence>
<feature type="transmembrane region" description="Helical" evidence="11">
    <location>
        <begin position="304"/>
        <end position="323"/>
    </location>
</feature>
<proteinExistence type="inferred from homology"/>
<keyword evidence="8 11" id="KW-1133">Transmembrane helix</keyword>
<dbReference type="EMBL" id="JAVDRL010000005">
    <property type="protein sequence ID" value="MDR6531322.1"/>
    <property type="molecule type" value="Genomic_DNA"/>
</dbReference>
<dbReference type="CDD" id="cd23081">
    <property type="entry name" value="cpPDZ_EcRseP-like"/>
    <property type="match status" value="1"/>
</dbReference>
<evidence type="ECO:0000256" key="6">
    <source>
        <dbReference type="ARBA" id="ARBA00022801"/>
    </source>
</evidence>
<dbReference type="Pfam" id="PF17820">
    <property type="entry name" value="PDZ_6"/>
    <property type="match status" value="1"/>
</dbReference>
<feature type="domain" description="PDZ" evidence="12">
    <location>
        <begin position="131"/>
        <end position="200"/>
    </location>
</feature>
<evidence type="ECO:0000313" key="14">
    <source>
        <dbReference type="Proteomes" id="UP001262754"/>
    </source>
</evidence>
<dbReference type="InterPro" id="IPR041489">
    <property type="entry name" value="PDZ_6"/>
</dbReference>
<dbReference type="SMART" id="SM00228">
    <property type="entry name" value="PDZ"/>
    <property type="match status" value="1"/>
</dbReference>
<dbReference type="InterPro" id="IPR036034">
    <property type="entry name" value="PDZ_sf"/>
</dbReference>
<evidence type="ECO:0000256" key="10">
    <source>
        <dbReference type="ARBA" id="ARBA00023136"/>
    </source>
</evidence>
<evidence type="ECO:0000256" key="9">
    <source>
        <dbReference type="ARBA" id="ARBA00023049"/>
    </source>
</evidence>
<protein>
    <submittedName>
        <fullName evidence="13">Regulator of sigma E protease</fullName>
        <ecNumber evidence="13">3.4.24.-</ecNumber>
    </submittedName>
</protein>
<dbReference type="Gene3D" id="2.30.42.10">
    <property type="match status" value="1"/>
</dbReference>
<keyword evidence="10 11" id="KW-0472">Membrane</keyword>
<dbReference type="EC" id="3.4.24.-" evidence="13"/>
<dbReference type="CDD" id="cd06163">
    <property type="entry name" value="S2P-M50_PDZ_RseP-like"/>
    <property type="match status" value="1"/>
</dbReference>
<dbReference type="PANTHER" id="PTHR42837">
    <property type="entry name" value="REGULATOR OF SIGMA-E PROTEASE RSEP"/>
    <property type="match status" value="1"/>
</dbReference>
<dbReference type="Proteomes" id="UP001262754">
    <property type="component" value="Unassembled WGS sequence"/>
</dbReference>
<dbReference type="PANTHER" id="PTHR42837:SF2">
    <property type="entry name" value="MEMBRANE METALLOPROTEASE ARASP2, CHLOROPLASTIC-RELATED"/>
    <property type="match status" value="1"/>
</dbReference>
<comment type="subcellular location">
    <subcellularLocation>
        <location evidence="2">Membrane</location>
        <topology evidence="2">Multi-pass membrane protein</topology>
    </subcellularLocation>
</comment>
<feature type="transmembrane region" description="Helical" evidence="11">
    <location>
        <begin position="359"/>
        <end position="377"/>
    </location>
</feature>
<evidence type="ECO:0000256" key="5">
    <source>
        <dbReference type="ARBA" id="ARBA00022692"/>
    </source>
</evidence>
<evidence type="ECO:0000256" key="3">
    <source>
        <dbReference type="ARBA" id="ARBA00007931"/>
    </source>
</evidence>
<dbReference type="Pfam" id="PF02163">
    <property type="entry name" value="Peptidase_M50"/>
    <property type="match status" value="1"/>
</dbReference>
<gene>
    <name evidence="13" type="ORF">J2800_002064</name>
</gene>
<evidence type="ECO:0000256" key="2">
    <source>
        <dbReference type="ARBA" id="ARBA00004141"/>
    </source>
</evidence>
<dbReference type="SUPFAM" id="SSF50156">
    <property type="entry name" value="PDZ domain-like"/>
    <property type="match status" value="1"/>
</dbReference>
<comment type="caution">
    <text evidence="13">The sequence shown here is derived from an EMBL/GenBank/DDBJ whole genome shotgun (WGS) entry which is preliminary data.</text>
</comment>
<evidence type="ECO:0000256" key="1">
    <source>
        <dbReference type="ARBA" id="ARBA00001947"/>
    </source>
</evidence>
<keyword evidence="7" id="KW-0862">Zinc</keyword>
<keyword evidence="4 13" id="KW-0645">Protease</keyword>
<evidence type="ECO:0000256" key="8">
    <source>
        <dbReference type="ARBA" id="ARBA00022989"/>
    </source>
</evidence>
<dbReference type="InterPro" id="IPR008915">
    <property type="entry name" value="Peptidase_M50"/>
</dbReference>
<reference evidence="13 14" key="1">
    <citation type="submission" date="2023-07" db="EMBL/GenBank/DDBJ databases">
        <title>Sorghum-associated microbial communities from plants grown in Nebraska, USA.</title>
        <authorList>
            <person name="Schachtman D."/>
        </authorList>
    </citation>
    <scope>NUCLEOTIDE SEQUENCE [LARGE SCALE GENOMIC DNA]</scope>
    <source>
        <strain evidence="13 14">DS2154</strain>
    </source>
</reference>
<dbReference type="GO" id="GO:0006508">
    <property type="term" value="P:proteolysis"/>
    <property type="evidence" value="ECO:0007669"/>
    <property type="project" value="UniProtKB-KW"/>
</dbReference>
<dbReference type="GO" id="GO:0008233">
    <property type="term" value="F:peptidase activity"/>
    <property type="evidence" value="ECO:0007669"/>
    <property type="project" value="UniProtKB-KW"/>
</dbReference>
<evidence type="ECO:0000256" key="4">
    <source>
        <dbReference type="ARBA" id="ARBA00022670"/>
    </source>
</evidence>
<organism evidence="13 14">
    <name type="scientific">Caulobacter rhizosphaerae</name>
    <dbReference type="NCBI Taxonomy" id="2010972"/>
    <lineage>
        <taxon>Bacteria</taxon>
        <taxon>Pseudomonadati</taxon>
        <taxon>Pseudomonadota</taxon>
        <taxon>Alphaproteobacteria</taxon>
        <taxon>Caulobacterales</taxon>
        <taxon>Caulobacteraceae</taxon>
        <taxon>Caulobacter</taxon>
    </lineage>
</organism>
<evidence type="ECO:0000256" key="11">
    <source>
        <dbReference type="SAM" id="Phobius"/>
    </source>
</evidence>
<keyword evidence="6 13" id="KW-0378">Hydrolase</keyword>
<accession>A0ABU1MZ54</accession>
<comment type="similarity">
    <text evidence="3">Belongs to the peptidase M50B family.</text>
</comment>
<comment type="cofactor">
    <cofactor evidence="1">
        <name>Zn(2+)</name>
        <dbReference type="ChEBI" id="CHEBI:29105"/>
    </cofactor>
</comment>
<keyword evidence="9" id="KW-0482">Metalloprotease</keyword>
<evidence type="ECO:0000256" key="7">
    <source>
        <dbReference type="ARBA" id="ARBA00022833"/>
    </source>
</evidence>
<feature type="transmembrane region" description="Helical" evidence="11">
    <location>
        <begin position="112"/>
        <end position="137"/>
    </location>
</feature>
<keyword evidence="14" id="KW-1185">Reference proteome</keyword>
<dbReference type="InterPro" id="IPR004387">
    <property type="entry name" value="Pept_M50_Zn"/>
</dbReference>
<evidence type="ECO:0000259" key="12">
    <source>
        <dbReference type="SMART" id="SM00228"/>
    </source>
</evidence>